<comment type="caution">
    <text evidence="2">The sequence shown here is derived from an EMBL/GenBank/DDBJ whole genome shotgun (WGS) entry which is preliminary data.</text>
</comment>
<dbReference type="EMBL" id="RRYP01000095">
    <property type="protein sequence ID" value="TNV88009.1"/>
    <property type="molecule type" value="Genomic_DNA"/>
</dbReference>
<organism evidence="2 3">
    <name type="scientific">Halteria grandinella</name>
    <dbReference type="NCBI Taxonomy" id="5974"/>
    <lineage>
        <taxon>Eukaryota</taxon>
        <taxon>Sar</taxon>
        <taxon>Alveolata</taxon>
        <taxon>Ciliophora</taxon>
        <taxon>Intramacronucleata</taxon>
        <taxon>Spirotrichea</taxon>
        <taxon>Stichotrichia</taxon>
        <taxon>Sporadotrichida</taxon>
        <taxon>Halteriidae</taxon>
        <taxon>Halteria</taxon>
    </lineage>
</organism>
<proteinExistence type="predicted"/>
<protein>
    <submittedName>
        <fullName evidence="2">Uncharacterized protein</fullName>
    </submittedName>
</protein>
<accession>A0A8J8TA82</accession>
<dbReference type="Proteomes" id="UP000785679">
    <property type="component" value="Unassembled WGS sequence"/>
</dbReference>
<evidence type="ECO:0000313" key="2">
    <source>
        <dbReference type="EMBL" id="TNV88009.1"/>
    </source>
</evidence>
<feature type="compositionally biased region" description="Basic residues" evidence="1">
    <location>
        <begin position="27"/>
        <end position="38"/>
    </location>
</feature>
<feature type="region of interest" description="Disordered" evidence="1">
    <location>
        <begin position="387"/>
        <end position="429"/>
    </location>
</feature>
<dbReference type="AlphaFoldDB" id="A0A8J8TA82"/>
<name>A0A8J8TA82_HALGN</name>
<feature type="region of interest" description="Disordered" evidence="1">
    <location>
        <begin position="23"/>
        <end position="47"/>
    </location>
</feature>
<gene>
    <name evidence="2" type="ORF">FGO68_gene16667</name>
</gene>
<feature type="compositionally biased region" description="Polar residues" evidence="1">
    <location>
        <begin position="388"/>
        <end position="398"/>
    </location>
</feature>
<feature type="compositionally biased region" description="Basic and acidic residues" evidence="1">
    <location>
        <begin position="399"/>
        <end position="422"/>
    </location>
</feature>
<evidence type="ECO:0000313" key="3">
    <source>
        <dbReference type="Proteomes" id="UP000785679"/>
    </source>
</evidence>
<evidence type="ECO:0000256" key="1">
    <source>
        <dbReference type="SAM" id="MobiDB-lite"/>
    </source>
</evidence>
<reference evidence="2" key="1">
    <citation type="submission" date="2019-06" db="EMBL/GenBank/DDBJ databases">
        <authorList>
            <person name="Zheng W."/>
        </authorList>
    </citation>
    <scope>NUCLEOTIDE SEQUENCE</scope>
    <source>
        <strain evidence="2">QDHG01</strain>
    </source>
</reference>
<sequence length="429" mass="46996">MEMVDEEYSDTDGSVNLALEDQQHLGYGRRKNPKIGRHQQRDSSANLNSGDIVSRCLDVKDIGIELCHEMQQRVLQTMDSNNNPLLCNKGRAYKEQLDDDIDYGDSNFGLYTKDKKMSPEQSKIHKKIAMEMMMLECDEPDVPMRGDHGVSDITHSRQNPAGTNQTFQSRGGLGTSAMARGFSVSAGKPGVGIFEPESESSCHVANNLIKEKSLLVRLADQINNEQAAQAMGEQSKDLDFSKGGIYQGSNTTGFTNPMGNNRHAFSGVEALHNINGIGSISGNNPSKQVAPSQVAYGVPRLTQPHTDSNKNQTGGSGTNALVEVQNENLDDFEYLAQNTVVQPEPPKGALKMENSFLTLNTLQEGKPGLAKRRQSQLKMAGIKEQNAELGSSRLSAFTNKDRKEYMAPLNDEKSEGPSDQFHKKGTNIS</sequence>
<keyword evidence="3" id="KW-1185">Reference proteome</keyword>